<dbReference type="InterPro" id="IPR004474">
    <property type="entry name" value="LytR_CpsA_psr"/>
</dbReference>
<evidence type="ECO:0000256" key="1">
    <source>
        <dbReference type="ARBA" id="ARBA00006068"/>
    </source>
</evidence>
<gene>
    <name evidence="4" type="ORF">DAERI_200030</name>
</gene>
<reference evidence="5" key="1">
    <citation type="submission" date="2018-01" db="EMBL/GenBank/DDBJ databases">
        <title>Draft Genome Sequence of the Radioresistant Bacterium Deinococcus aerius TR0125, Isolated from the Higher Atmosphere above Japan.</title>
        <authorList>
            <person name="Satoh K."/>
            <person name="Arai H."/>
            <person name="Sanzen T."/>
            <person name="Kawaguchi Y."/>
            <person name="Hayashi H."/>
            <person name="Yokobori S."/>
            <person name="Yamagishi A."/>
            <person name="Oono Y."/>
            <person name="Narumi I."/>
        </authorList>
    </citation>
    <scope>NUCLEOTIDE SEQUENCE [LARGE SCALE GENOMIC DNA]</scope>
    <source>
        <strain evidence="5">TR0125</strain>
    </source>
</reference>
<evidence type="ECO:0000256" key="2">
    <source>
        <dbReference type="SAM" id="SignalP"/>
    </source>
</evidence>
<dbReference type="PANTHER" id="PTHR33392">
    <property type="entry name" value="POLYISOPRENYL-TEICHOIC ACID--PEPTIDOGLYCAN TEICHOIC ACID TRANSFERASE TAGU"/>
    <property type="match status" value="1"/>
</dbReference>
<dbReference type="NCBIfam" id="TIGR00350">
    <property type="entry name" value="lytR_cpsA_psr"/>
    <property type="match status" value="1"/>
</dbReference>
<protein>
    <submittedName>
        <fullName evidence="4">Cell envelope-related function transcriptional attenuator common domain protein</fullName>
    </submittedName>
</protein>
<dbReference type="InterPro" id="IPR050922">
    <property type="entry name" value="LytR/CpsA/Psr_CW_biosynth"/>
</dbReference>
<dbReference type="Proteomes" id="UP000236569">
    <property type="component" value="Unassembled WGS sequence"/>
</dbReference>
<evidence type="ECO:0000259" key="3">
    <source>
        <dbReference type="Pfam" id="PF03816"/>
    </source>
</evidence>
<evidence type="ECO:0000313" key="4">
    <source>
        <dbReference type="EMBL" id="GBF07973.1"/>
    </source>
</evidence>
<dbReference type="PANTHER" id="PTHR33392:SF6">
    <property type="entry name" value="POLYISOPRENYL-TEICHOIC ACID--PEPTIDOGLYCAN TEICHOIC ACID TRANSFERASE TAGU"/>
    <property type="match status" value="1"/>
</dbReference>
<comment type="caution">
    <text evidence="4">The sequence shown here is derived from an EMBL/GenBank/DDBJ whole genome shotgun (WGS) entry which is preliminary data.</text>
</comment>
<proteinExistence type="inferred from homology"/>
<comment type="similarity">
    <text evidence="1">Belongs to the LytR/CpsA/Psr (LCP) family.</text>
</comment>
<keyword evidence="5" id="KW-1185">Reference proteome</keyword>
<feature type="domain" description="Cell envelope-related transcriptional attenuator" evidence="3">
    <location>
        <begin position="75"/>
        <end position="221"/>
    </location>
</feature>
<evidence type="ECO:0000313" key="5">
    <source>
        <dbReference type="Proteomes" id="UP000236569"/>
    </source>
</evidence>
<dbReference type="Gene3D" id="3.40.630.190">
    <property type="entry name" value="LCP protein"/>
    <property type="match status" value="1"/>
</dbReference>
<name>A0A2I9D0B8_9DEIO</name>
<keyword evidence="2" id="KW-0732">Signal</keyword>
<dbReference type="EMBL" id="BFAG01000020">
    <property type="protein sequence ID" value="GBF07973.1"/>
    <property type="molecule type" value="Genomic_DNA"/>
</dbReference>
<dbReference type="AlphaFoldDB" id="A0A2I9D0B8"/>
<dbReference type="Pfam" id="PF03816">
    <property type="entry name" value="LytR_cpsA_psr"/>
    <property type="match status" value="1"/>
</dbReference>
<dbReference type="RefSeq" id="WP_165794308.1">
    <property type="nucleotide sequence ID" value="NZ_BFAG01000020.1"/>
</dbReference>
<sequence>MPPVPLLLRPWVLTVVGFLALALLLSAASRAAPPQAHGFTPAPRPPTRAVNYLIAGVAPDYRAHHVRAPETFRGNTDSMLLVQLDPVTNTVRTLSLPRDTRVWLPGLGWRKLNAALPKLGPNGMVRAVETLTGLKVQAYVLVNLNGVRHLTDALGGVDLYVPQDMRYDDRAAGLHIRLKKGWRHLSGQQAEQFVRFRHDAMGDIGRAQRQQTFVKALARRLLTPSGAVRLSALPRLLQSDVRTNARPLDISAALGIALHWPRVETFLLPGRFQTVNRVSYWSVNVAAARRTLANFGRALPSTPAARDVRTLRVALVATGGTSAQLANARARLWRAGYRNVFVSRREVPPGRASAVLSNASVSEAGRVRRDLGFGEARVSGQGSVFADVTVWVGWDATPAATLGAGKLKSP</sequence>
<feature type="signal peptide" evidence="2">
    <location>
        <begin position="1"/>
        <end position="31"/>
    </location>
</feature>
<feature type="chain" id="PRO_5014468253" evidence="2">
    <location>
        <begin position="32"/>
        <end position="410"/>
    </location>
</feature>
<organism evidence="4 5">
    <name type="scientific">Deinococcus aerius</name>
    <dbReference type="NCBI Taxonomy" id="200253"/>
    <lineage>
        <taxon>Bacteria</taxon>
        <taxon>Thermotogati</taxon>
        <taxon>Deinococcota</taxon>
        <taxon>Deinococci</taxon>
        <taxon>Deinococcales</taxon>
        <taxon>Deinococcaceae</taxon>
        <taxon>Deinococcus</taxon>
    </lineage>
</organism>
<accession>A0A2I9D0B8</accession>